<evidence type="ECO:0000313" key="2">
    <source>
        <dbReference type="EMBL" id="AYD84589.1"/>
    </source>
</evidence>
<reference evidence="2 3" key="1">
    <citation type="submission" date="2018-08" db="EMBL/GenBank/DDBJ databases">
        <authorList>
            <person name="Quesada-Gordillo A."/>
            <person name="Cotto-Pereira A.M."/>
            <person name="Cruz-Lopez C.D."/>
            <person name="Cruz-Ortiz M.A."/>
            <person name="Cruz-Ortiz J.C."/>
            <person name="Davila-Benitez J."/>
            <person name="Deleon-Ruiz I.N."/>
            <person name="Delgado-Rivera C.M."/>
            <person name="Desarden-Rivera Y.C."/>
            <person name="Diaz-Mejia R.M."/>
            <person name="Diaz-Ramos D."/>
            <person name="Estrada-Lozada M."/>
            <person name="Estrada-Mojica S."/>
            <person name="Etienne-Gonzalez P."/>
            <person name="Figueroa-Gomez L."/>
            <person name="Flores-Roque G."/>
            <person name="Gomez-Rosado J.O."/>
            <person name="Gonzalez-Garcia E.M."/>
            <person name="Gonzalez-Leon M.A."/>
            <person name="Gonzalez-Rodriguez J."/>
            <person name="Gonzalez-Santos L.I."/>
            <person name="Goveo-Rivera I.A."/>
            <person name="Gutierrez-Silva J.C."/>
            <person name="Issa-Mahmud S."/>
            <person name="Lopez-Llera J.N."/>
            <person name="Marrero-Visalden G."/>
            <person name="Muyet-Blasini E."/>
            <person name="Ortiz-Torres X.D."/>
            <person name="Palacios-Vallejo J.G."/>
            <person name="Pichardo-Gonzalez P.A."/>
            <person name="Pou-Acosta P.M."/>
            <person name="Rodriguez-Colon F."/>
            <person name="Roig-Laboy C.J."/>
            <person name="Santiago-Mendez J."/>
            <person name="Velez-Velazquez R.M."/>
            <person name="Fernandez-Martinez M."/>
            <person name="Rubin M."/>
            <person name="Vazquez E."/>
            <person name="Garlena R.A."/>
            <person name="Russell D.A."/>
            <person name="Pope W.H."/>
            <person name="Jacobs-Sera D."/>
            <person name="Hatfull G.F."/>
        </authorList>
    </citation>
    <scope>NUCLEOTIDE SEQUENCE [LARGE SCALE GENOMIC DNA]</scope>
</reference>
<sequence length="937" mass="101831">MAIGVPEFRGALLELGSGLDSDVRKMSTALATLDQGEVLRYVSDAYPEIVTPYLAAAGDLTATWYEDQPAAIGAKPFIAQPAELPAVEQLAANGRWALVQQSPASALEGTSRRQLFKTHRETVLTNADREGVRWAREARPGACGFCRMLATRILTDGELGAPGLYRSKRSARRSPHRSNAARGHDFCRCIAVPIRGGSDYVVPDYVHTWLEDYEAVSRDADGYLHPPGKIAALMEDRATSRGELFGVDTETSLIRRPRRRRGPEVVDLDAPARAIEGPAGAVRESVAGAQRLTQRNAIRFENAVQPVVDRVAQAQAITERADEIVTTAARVTGHVKQVTDVADKLLGSQYPTVRSVKILVDAADKGLRSANQVTGGAVQVARIADRTLQDTVTIAHGVRQVADEVGGLLDETAAIALGARALLTDAGAAARNTAAELRGARSVDDLTERVTAAIDTAAGIHAEGAALVERARATVDATQQFAQAVITELPEALRAPVADMQELAQTVRNLAADVEHAGADAGAVARSVRRLVDALRDFRRAERVTETTAAIEARRTPVRVASERINPADVAGELPAVEGQLAIEAPQRQLALNRKPAPLAIEGPRQPKMLTAAPSRPTVTPPDPHAIAEWLDAEDAHWAAVEYWRRVDAENLHSLPANQAILEHATDQQKPSAPQASIAVADEPPAALVKPDPDPVADVRAVDRAGESELDRAVREFEEALATGDEALIERTAAAMERAEKAELAAAERKAKAAERRAASRNADQDRILELIEAGEDPQLAEAEVLTSNADGRRRVKKVMAENPSFSEESARRVVHNHILERIRRRDFMAQARADGHSGRGFDDLLDSVFARRVDELYIEAENATRGQMVKSKYQLTFDPKRLWYVNDATARKYMSEELGNWFDENGRLTRPIMRQMILDGSTNFNSYTVLVGDYVQ</sequence>
<protein>
    <submittedName>
        <fullName evidence="2">Minor capsid protein</fullName>
    </submittedName>
</protein>
<dbReference type="RefSeq" id="YP_010051221.1">
    <property type="nucleotide sequence ID" value="NC_054439.1"/>
</dbReference>
<dbReference type="InterPro" id="IPR057369">
    <property type="entry name" value="VG15"/>
</dbReference>
<feature type="coiled-coil region" evidence="1">
    <location>
        <begin position="737"/>
        <end position="764"/>
    </location>
</feature>
<keyword evidence="1" id="KW-0175">Coiled coil</keyword>
<accession>A0A386KI64</accession>
<gene>
    <name evidence="2" type="primary">4</name>
    <name evidence="2" type="ORF">SEA_PAITO_4</name>
</gene>
<dbReference type="Proteomes" id="UP000271313">
    <property type="component" value="Segment"/>
</dbReference>
<keyword evidence="3" id="KW-1185">Reference proteome</keyword>
<evidence type="ECO:0000313" key="3">
    <source>
        <dbReference type="Proteomes" id="UP000271313"/>
    </source>
</evidence>
<dbReference type="Pfam" id="PF25310">
    <property type="entry name" value="VG15"/>
    <property type="match status" value="1"/>
</dbReference>
<dbReference type="GeneID" id="63925706"/>
<name>A0A386KI64_9CAUD</name>
<dbReference type="KEGG" id="vg:63925706"/>
<evidence type="ECO:0000256" key="1">
    <source>
        <dbReference type="SAM" id="Coils"/>
    </source>
</evidence>
<dbReference type="EMBL" id="MH779514">
    <property type="protein sequence ID" value="AYD84589.1"/>
    <property type="molecule type" value="Genomic_DNA"/>
</dbReference>
<organism evidence="2 3">
    <name type="scientific">Mycobacterium phage Paito</name>
    <dbReference type="NCBI Taxonomy" id="2315544"/>
    <lineage>
        <taxon>Viruses</taxon>
        <taxon>Duplodnaviria</taxon>
        <taxon>Heunggongvirae</taxon>
        <taxon>Uroviricota</taxon>
        <taxon>Caudoviricetes</taxon>
        <taxon>Gclasvirinae</taxon>
        <taxon>Liefievirus</taxon>
        <taxon>Liefievirus paito</taxon>
    </lineage>
</organism>
<proteinExistence type="predicted"/>